<accession>A0ABQ9XJB5</accession>
<proteinExistence type="predicted"/>
<dbReference type="Proteomes" id="UP001281761">
    <property type="component" value="Unassembled WGS sequence"/>
</dbReference>
<sequence length="99" mass="10307">MCMSSTPPSRKSRVWDAGLEAVAQVSLNVSFTNCEGSSAPKGSGGLIYVSGDSQLDFCDVSSEETSTGECGGFVYAGGDGRSCSLTTTHQQILSRNRTS</sequence>
<gene>
    <name evidence="1" type="ORF">BLNAU_13567</name>
</gene>
<dbReference type="EMBL" id="JARBJD010000117">
    <property type="protein sequence ID" value="KAK2951545.1"/>
    <property type="molecule type" value="Genomic_DNA"/>
</dbReference>
<organism evidence="1 2">
    <name type="scientific">Blattamonas nauphoetae</name>
    <dbReference type="NCBI Taxonomy" id="2049346"/>
    <lineage>
        <taxon>Eukaryota</taxon>
        <taxon>Metamonada</taxon>
        <taxon>Preaxostyla</taxon>
        <taxon>Oxymonadida</taxon>
        <taxon>Blattamonas</taxon>
    </lineage>
</organism>
<comment type="caution">
    <text evidence="1">The sequence shown here is derived from an EMBL/GenBank/DDBJ whole genome shotgun (WGS) entry which is preliminary data.</text>
</comment>
<protein>
    <submittedName>
        <fullName evidence="1">Uncharacterized protein</fullName>
    </submittedName>
</protein>
<keyword evidence="2" id="KW-1185">Reference proteome</keyword>
<evidence type="ECO:0000313" key="1">
    <source>
        <dbReference type="EMBL" id="KAK2951545.1"/>
    </source>
</evidence>
<evidence type="ECO:0000313" key="2">
    <source>
        <dbReference type="Proteomes" id="UP001281761"/>
    </source>
</evidence>
<reference evidence="1 2" key="1">
    <citation type="journal article" date="2022" name="bioRxiv">
        <title>Genomics of Preaxostyla Flagellates Illuminates Evolutionary Transitions and the Path Towards Mitochondrial Loss.</title>
        <authorList>
            <person name="Novak L.V.F."/>
            <person name="Treitli S.C."/>
            <person name="Pyrih J."/>
            <person name="Halakuc P."/>
            <person name="Pipaliya S.V."/>
            <person name="Vacek V."/>
            <person name="Brzon O."/>
            <person name="Soukal P."/>
            <person name="Eme L."/>
            <person name="Dacks J.B."/>
            <person name="Karnkowska A."/>
            <person name="Elias M."/>
            <person name="Hampl V."/>
        </authorList>
    </citation>
    <scope>NUCLEOTIDE SEQUENCE [LARGE SCALE GENOMIC DNA]</scope>
    <source>
        <strain evidence="1">NAU3</strain>
        <tissue evidence="1">Gut</tissue>
    </source>
</reference>
<name>A0ABQ9XJB5_9EUKA</name>